<keyword evidence="3" id="KW-1185">Reference proteome</keyword>
<dbReference type="EMBL" id="JAINUF010000024">
    <property type="protein sequence ID" value="KAJ8333313.1"/>
    <property type="molecule type" value="Genomic_DNA"/>
</dbReference>
<dbReference type="FunFam" id="1.20.58.60:FF:000001">
    <property type="entry name" value="Microtubule-actin cross-linking factor 1"/>
    <property type="match status" value="1"/>
</dbReference>
<gene>
    <name evidence="2" type="ORF">SKAU_G00422090</name>
</gene>
<dbReference type="Gene3D" id="1.20.58.60">
    <property type="match status" value="5"/>
</dbReference>
<protein>
    <submittedName>
        <fullName evidence="2">Uncharacterized protein</fullName>
    </submittedName>
</protein>
<evidence type="ECO:0000313" key="3">
    <source>
        <dbReference type="Proteomes" id="UP001152622"/>
    </source>
</evidence>
<dbReference type="GO" id="GO:0005198">
    <property type="term" value="F:structural molecule activity"/>
    <property type="evidence" value="ECO:0007669"/>
    <property type="project" value="TreeGrafter"/>
</dbReference>
<dbReference type="GO" id="GO:0045296">
    <property type="term" value="F:cadherin binding"/>
    <property type="evidence" value="ECO:0007669"/>
    <property type="project" value="TreeGrafter"/>
</dbReference>
<organism evidence="2 3">
    <name type="scientific">Synaphobranchus kaupii</name>
    <name type="common">Kaup's arrowtooth eel</name>
    <dbReference type="NCBI Taxonomy" id="118154"/>
    <lineage>
        <taxon>Eukaryota</taxon>
        <taxon>Metazoa</taxon>
        <taxon>Chordata</taxon>
        <taxon>Craniata</taxon>
        <taxon>Vertebrata</taxon>
        <taxon>Euteleostomi</taxon>
        <taxon>Actinopterygii</taxon>
        <taxon>Neopterygii</taxon>
        <taxon>Teleostei</taxon>
        <taxon>Anguilliformes</taxon>
        <taxon>Synaphobranchidae</taxon>
        <taxon>Synaphobranchus</taxon>
    </lineage>
</organism>
<name>A0A9Q1I9D1_SYNKA</name>
<dbReference type="SMART" id="SM00150">
    <property type="entry name" value="SPEC"/>
    <property type="match status" value="5"/>
</dbReference>
<dbReference type="Pfam" id="PF00435">
    <property type="entry name" value="Spectrin"/>
    <property type="match status" value="5"/>
</dbReference>
<dbReference type="InterPro" id="IPR002017">
    <property type="entry name" value="Spectrin_repeat"/>
</dbReference>
<accession>A0A9Q1I9D1</accession>
<keyword evidence="1" id="KW-0175">Coiled coil</keyword>
<dbReference type="CDD" id="cd00176">
    <property type="entry name" value="SPEC"/>
    <property type="match status" value="3"/>
</dbReference>
<dbReference type="GO" id="GO:0005874">
    <property type="term" value="C:microtubule"/>
    <property type="evidence" value="ECO:0007669"/>
    <property type="project" value="TreeGrafter"/>
</dbReference>
<dbReference type="SUPFAM" id="SSF46966">
    <property type="entry name" value="Spectrin repeat"/>
    <property type="match status" value="4"/>
</dbReference>
<dbReference type="InterPro" id="IPR043197">
    <property type="entry name" value="Plakin"/>
</dbReference>
<dbReference type="OrthoDB" id="2250192at2759"/>
<dbReference type="GO" id="GO:0032886">
    <property type="term" value="P:regulation of microtubule-based process"/>
    <property type="evidence" value="ECO:0007669"/>
    <property type="project" value="TreeGrafter"/>
</dbReference>
<proteinExistence type="predicted"/>
<dbReference type="Proteomes" id="UP001152622">
    <property type="component" value="Chromosome 24"/>
</dbReference>
<dbReference type="GO" id="GO:0005737">
    <property type="term" value="C:cytoplasm"/>
    <property type="evidence" value="ECO:0007669"/>
    <property type="project" value="TreeGrafter"/>
</dbReference>
<dbReference type="AlphaFoldDB" id="A0A9Q1I9D1"/>
<evidence type="ECO:0000256" key="1">
    <source>
        <dbReference type="SAM" id="Coils"/>
    </source>
</evidence>
<sequence length="606" mass="68268">MLNPDSQQGAAMRQSCTAVQRRYLAIKEGVRGHSTTLEEAISQSSQFHDKMEPLLETLERAVQRLRQRPPVAVELEKIREQLTVHRAAGQELDKLLPAYNALCSHGDDPVAHVPHAHPGDPASQVVRSQLQRLRSLWGEIRQRAQEREAKLLEVLDLAGKFWAESGALLGTLRDAQDITKKLEEPAVSPAHIAQQLETTKAWREELGRLSEQLQGLCRLGDELITACGDTEKPPVKKCLEETQAALQSLNRILEERMQRLEKAMITAVQYHDALQGMFGYLDKAAMELRNMPTVGMELGTVQQQIQDLKLFKAVVLRQQRDMQKVRQQGELMVRSASAQSDREAVREPFAHLTHLWKSLGDEVTHRQHELEIALLSLGQLQQAFMEAESWLSQTHVTLDALRPISCDPKAIEMELANHQVLRDDILSRRPTMEALNRAADSELLEPSPAQDASRLRQQLETVHHSWDSLLIKTQGRQDLLEAALTQAEGFHGDVQACLQWLRETERELSSAKPTGGLPETAREQLRQHMDLQSQVSQQEGQYHALQARGQAMLVSLGEEEGGFGVTQTQQNLALLQNTWTSLNTKMENRRSRLISCSHFSSSPSLH</sequence>
<dbReference type="InterPro" id="IPR018159">
    <property type="entry name" value="Spectrin/alpha-actinin"/>
</dbReference>
<dbReference type="GO" id="GO:0016020">
    <property type="term" value="C:membrane"/>
    <property type="evidence" value="ECO:0007669"/>
    <property type="project" value="TreeGrafter"/>
</dbReference>
<dbReference type="GO" id="GO:0015629">
    <property type="term" value="C:actin cytoskeleton"/>
    <property type="evidence" value="ECO:0007669"/>
    <property type="project" value="TreeGrafter"/>
</dbReference>
<evidence type="ECO:0000313" key="2">
    <source>
        <dbReference type="EMBL" id="KAJ8333313.1"/>
    </source>
</evidence>
<dbReference type="PANTHER" id="PTHR23169">
    <property type="entry name" value="ENVOPLAKIN"/>
    <property type="match status" value="1"/>
</dbReference>
<dbReference type="GO" id="GO:0051893">
    <property type="term" value="P:regulation of focal adhesion assembly"/>
    <property type="evidence" value="ECO:0007669"/>
    <property type="project" value="TreeGrafter"/>
</dbReference>
<dbReference type="GO" id="GO:0042060">
    <property type="term" value="P:wound healing"/>
    <property type="evidence" value="ECO:0007669"/>
    <property type="project" value="TreeGrafter"/>
</dbReference>
<dbReference type="GO" id="GO:0005882">
    <property type="term" value="C:intermediate filament"/>
    <property type="evidence" value="ECO:0007669"/>
    <property type="project" value="TreeGrafter"/>
</dbReference>
<reference evidence="2" key="1">
    <citation type="journal article" date="2023" name="Science">
        <title>Genome structures resolve the early diversification of teleost fishes.</title>
        <authorList>
            <person name="Parey E."/>
            <person name="Louis A."/>
            <person name="Montfort J."/>
            <person name="Bouchez O."/>
            <person name="Roques C."/>
            <person name="Iampietro C."/>
            <person name="Lluch J."/>
            <person name="Castinel A."/>
            <person name="Donnadieu C."/>
            <person name="Desvignes T."/>
            <person name="Floi Bucao C."/>
            <person name="Jouanno E."/>
            <person name="Wen M."/>
            <person name="Mejri S."/>
            <person name="Dirks R."/>
            <person name="Jansen H."/>
            <person name="Henkel C."/>
            <person name="Chen W.J."/>
            <person name="Zahm M."/>
            <person name="Cabau C."/>
            <person name="Klopp C."/>
            <person name="Thompson A.W."/>
            <person name="Robinson-Rechavi M."/>
            <person name="Braasch I."/>
            <person name="Lecointre G."/>
            <person name="Bobe J."/>
            <person name="Postlethwait J.H."/>
            <person name="Berthelot C."/>
            <person name="Roest Crollius H."/>
            <person name="Guiguen Y."/>
        </authorList>
    </citation>
    <scope>NUCLEOTIDE SEQUENCE</scope>
    <source>
        <strain evidence="2">WJC10195</strain>
    </source>
</reference>
<dbReference type="GO" id="GO:0045104">
    <property type="term" value="P:intermediate filament cytoskeleton organization"/>
    <property type="evidence" value="ECO:0007669"/>
    <property type="project" value="InterPro"/>
</dbReference>
<comment type="caution">
    <text evidence="2">The sequence shown here is derived from an EMBL/GenBank/DDBJ whole genome shotgun (WGS) entry which is preliminary data.</text>
</comment>
<dbReference type="PANTHER" id="PTHR23169:SF25">
    <property type="entry name" value="MICROTUBULE-ACTIN CROSS-LINKING FACTOR 1, ISOFORMS 1_2_3_4_5"/>
    <property type="match status" value="1"/>
</dbReference>
<feature type="coiled-coil region" evidence="1">
    <location>
        <begin position="236"/>
        <end position="263"/>
    </location>
</feature>